<dbReference type="InterPro" id="IPR036259">
    <property type="entry name" value="MFS_trans_sf"/>
</dbReference>
<evidence type="ECO:0000256" key="6">
    <source>
        <dbReference type="ARBA" id="ARBA00022692"/>
    </source>
</evidence>
<evidence type="ECO:0000256" key="10">
    <source>
        <dbReference type="ARBA" id="ARBA00030646"/>
    </source>
</evidence>
<evidence type="ECO:0000256" key="7">
    <source>
        <dbReference type="ARBA" id="ARBA00022989"/>
    </source>
</evidence>
<keyword evidence="6 12" id="KW-0812">Transmembrane</keyword>
<protein>
    <recommendedName>
        <fullName evidence="3">Molybdate-anion transporter</fullName>
    </recommendedName>
    <alternativeName>
        <fullName evidence="10">Major facilitator superfamily domain-containing protein 5</fullName>
    </alternativeName>
    <alternativeName>
        <fullName evidence="11">Molybdate transporter 2 homolog</fullName>
    </alternativeName>
</protein>
<gene>
    <name evidence="13" type="ORF">PBIL07802_LOCUS23385</name>
</gene>
<dbReference type="EMBL" id="HBIB01036040">
    <property type="protein sequence ID" value="CAE0261095.1"/>
    <property type="molecule type" value="Transcribed_RNA"/>
</dbReference>
<evidence type="ECO:0000256" key="11">
    <source>
        <dbReference type="ARBA" id="ARBA00032555"/>
    </source>
</evidence>
<sequence>MDGKEEGGNGFFYYSLAAFTAVLTGLIVTDKHAPWRKGEGSAEFRSFQLNYLVVFVLAFLGDWLQGPYVYALYEQYGFDDGQIGLLFIFGFASSMIFGTFFGSLADRYGRRKSCLIYCVTYALSCLTKHFSSFPLLLIGRVLGGIATSLLFSAFEAWMVHVHHHDKKFPSEWLSSTFGYAVFANGLCAIAAGVIGNAVKDAAHSYVAPFDAAIAMLVVCFGVIAMTWTENYGDSHTDLTSLFKRGLMAMVNDKNVMLLGLVQSLFEAAMYIFVFMWTPTLGGEVTSLPHGLVFSSFMVCVMVGGAIFNRMSSQASTKVLAGRVRVVFFVAAIALFFPVFGGGWRLNYLAFCVYEVCVGIFWPVIGTLRSDIVPETVRASVMNNFRIALNGVVVVVLMHIESIPPTVVFSLCFAFTLLAFFLLSLLTSRLPPSHTASGDEQRQGGAEKSAKA</sequence>
<evidence type="ECO:0000256" key="8">
    <source>
        <dbReference type="ARBA" id="ARBA00023065"/>
    </source>
</evidence>
<evidence type="ECO:0000256" key="3">
    <source>
        <dbReference type="ARBA" id="ARBA00021242"/>
    </source>
</evidence>
<evidence type="ECO:0000256" key="12">
    <source>
        <dbReference type="SAM" id="Phobius"/>
    </source>
</evidence>
<dbReference type="GO" id="GO:0005886">
    <property type="term" value="C:plasma membrane"/>
    <property type="evidence" value="ECO:0007669"/>
    <property type="project" value="UniProtKB-SubCell"/>
</dbReference>
<dbReference type="CDD" id="cd17487">
    <property type="entry name" value="MFS_MFSD5_like"/>
    <property type="match status" value="1"/>
</dbReference>
<comment type="function">
    <text evidence="1">Mediates high-affinity intracellular uptake of the rare oligo-element molybdenum.</text>
</comment>
<feature type="transmembrane region" description="Helical" evidence="12">
    <location>
        <begin position="255"/>
        <end position="277"/>
    </location>
</feature>
<feature type="transmembrane region" description="Helical" evidence="12">
    <location>
        <begin position="137"/>
        <end position="160"/>
    </location>
</feature>
<dbReference type="AlphaFoldDB" id="A0A7S3DMF5"/>
<evidence type="ECO:0000256" key="1">
    <source>
        <dbReference type="ARBA" id="ARBA00003019"/>
    </source>
</evidence>
<feature type="transmembrane region" description="Helical" evidence="12">
    <location>
        <begin position="289"/>
        <end position="307"/>
    </location>
</feature>
<dbReference type="Pfam" id="PF05631">
    <property type="entry name" value="MFS_5"/>
    <property type="match status" value="1"/>
</dbReference>
<feature type="transmembrane region" description="Helical" evidence="12">
    <location>
        <begin position="405"/>
        <end position="425"/>
    </location>
</feature>
<dbReference type="InterPro" id="IPR008509">
    <property type="entry name" value="MOT2/MFSD5"/>
</dbReference>
<dbReference type="GO" id="GO:0006811">
    <property type="term" value="P:monoatomic ion transport"/>
    <property type="evidence" value="ECO:0007669"/>
    <property type="project" value="UniProtKB-KW"/>
</dbReference>
<dbReference type="SUPFAM" id="SSF103473">
    <property type="entry name" value="MFS general substrate transporter"/>
    <property type="match status" value="1"/>
</dbReference>
<keyword evidence="4" id="KW-0813">Transport</keyword>
<dbReference type="Gene3D" id="1.20.1250.20">
    <property type="entry name" value="MFS general substrate transporter like domains"/>
    <property type="match status" value="1"/>
</dbReference>
<feature type="transmembrane region" description="Helical" evidence="12">
    <location>
        <begin position="319"/>
        <end position="339"/>
    </location>
</feature>
<evidence type="ECO:0000256" key="2">
    <source>
        <dbReference type="ARBA" id="ARBA00004651"/>
    </source>
</evidence>
<organism evidence="13">
    <name type="scientific">Palpitomonas bilix</name>
    <dbReference type="NCBI Taxonomy" id="652834"/>
    <lineage>
        <taxon>Eukaryota</taxon>
        <taxon>Eukaryota incertae sedis</taxon>
    </lineage>
</organism>
<dbReference type="PANTHER" id="PTHR23516:SF1">
    <property type="entry name" value="MOLYBDATE-ANION TRANSPORTER"/>
    <property type="match status" value="1"/>
</dbReference>
<feature type="transmembrane region" description="Helical" evidence="12">
    <location>
        <begin position="206"/>
        <end position="227"/>
    </location>
</feature>
<keyword evidence="7 12" id="KW-1133">Transmembrane helix</keyword>
<dbReference type="GO" id="GO:0015098">
    <property type="term" value="F:molybdate ion transmembrane transporter activity"/>
    <property type="evidence" value="ECO:0007669"/>
    <property type="project" value="InterPro"/>
</dbReference>
<evidence type="ECO:0000313" key="13">
    <source>
        <dbReference type="EMBL" id="CAE0261095.1"/>
    </source>
</evidence>
<feature type="transmembrane region" description="Helical" evidence="12">
    <location>
        <begin position="83"/>
        <end position="102"/>
    </location>
</feature>
<accession>A0A7S3DMF5</accession>
<keyword evidence="9 12" id="KW-0472">Membrane</keyword>
<reference evidence="13" key="1">
    <citation type="submission" date="2021-01" db="EMBL/GenBank/DDBJ databases">
        <authorList>
            <person name="Corre E."/>
            <person name="Pelletier E."/>
            <person name="Niang G."/>
            <person name="Scheremetjew M."/>
            <person name="Finn R."/>
            <person name="Kale V."/>
            <person name="Holt S."/>
            <person name="Cochrane G."/>
            <person name="Meng A."/>
            <person name="Brown T."/>
            <person name="Cohen L."/>
        </authorList>
    </citation>
    <scope>NUCLEOTIDE SEQUENCE</scope>
    <source>
        <strain evidence="13">NIES-2562</strain>
    </source>
</reference>
<feature type="transmembrane region" description="Helical" evidence="12">
    <location>
        <begin position="172"/>
        <end position="194"/>
    </location>
</feature>
<evidence type="ECO:0000256" key="5">
    <source>
        <dbReference type="ARBA" id="ARBA00022475"/>
    </source>
</evidence>
<evidence type="ECO:0000256" key="4">
    <source>
        <dbReference type="ARBA" id="ARBA00022448"/>
    </source>
</evidence>
<feature type="transmembrane region" description="Helical" evidence="12">
    <location>
        <begin position="345"/>
        <end position="367"/>
    </location>
</feature>
<evidence type="ECO:0000256" key="9">
    <source>
        <dbReference type="ARBA" id="ARBA00023136"/>
    </source>
</evidence>
<comment type="subcellular location">
    <subcellularLocation>
        <location evidence="2">Cell membrane</location>
        <topology evidence="2">Multi-pass membrane protein</topology>
    </subcellularLocation>
</comment>
<keyword evidence="8" id="KW-0406">Ion transport</keyword>
<proteinExistence type="predicted"/>
<dbReference type="PANTHER" id="PTHR23516">
    <property type="entry name" value="SAM (S-ADENOSYL METHIONINE) TRANSPORTER"/>
    <property type="match status" value="1"/>
</dbReference>
<keyword evidence="5" id="KW-1003">Cell membrane</keyword>
<name>A0A7S3DMF5_9EUKA</name>
<feature type="transmembrane region" description="Helical" evidence="12">
    <location>
        <begin position="12"/>
        <end position="29"/>
    </location>
</feature>
<feature type="transmembrane region" description="Helical" evidence="12">
    <location>
        <begin position="49"/>
        <end position="71"/>
    </location>
</feature>